<proteinExistence type="predicted"/>
<organism evidence="1 2">
    <name type="scientific">Ascaris lumbricoides</name>
    <name type="common">Giant roundworm</name>
    <dbReference type="NCBI Taxonomy" id="6252"/>
    <lineage>
        <taxon>Eukaryota</taxon>
        <taxon>Metazoa</taxon>
        <taxon>Ecdysozoa</taxon>
        <taxon>Nematoda</taxon>
        <taxon>Chromadorea</taxon>
        <taxon>Rhabditida</taxon>
        <taxon>Spirurina</taxon>
        <taxon>Ascaridomorpha</taxon>
        <taxon>Ascaridoidea</taxon>
        <taxon>Ascarididae</taxon>
        <taxon>Ascaris</taxon>
    </lineage>
</organism>
<evidence type="ECO:0000313" key="2">
    <source>
        <dbReference type="WBParaSite" id="ALUE_0002027401-mRNA-1"/>
    </source>
</evidence>
<accession>A0A0M3INE6</accession>
<evidence type="ECO:0000313" key="1">
    <source>
        <dbReference type="Proteomes" id="UP000036681"/>
    </source>
</evidence>
<dbReference type="AlphaFoldDB" id="A0A0M3INE6"/>
<reference evidence="2" key="1">
    <citation type="submission" date="2017-02" db="UniProtKB">
        <authorList>
            <consortium name="WormBaseParasite"/>
        </authorList>
    </citation>
    <scope>IDENTIFICATION</scope>
</reference>
<sequence length="72" mass="8007">MHKKSPKKRSEKNGIKATRVGSRHTAAITLYECGYASSRVLSAIAVICDAPRRGMTNHTCGQTLRRKVYSEE</sequence>
<dbReference type="Proteomes" id="UP000036681">
    <property type="component" value="Unplaced"/>
</dbReference>
<keyword evidence="1" id="KW-1185">Reference proteome</keyword>
<dbReference type="WBParaSite" id="ALUE_0002027401-mRNA-1">
    <property type="protein sequence ID" value="ALUE_0002027401-mRNA-1"/>
    <property type="gene ID" value="ALUE_0002027401"/>
</dbReference>
<name>A0A0M3INE6_ASCLU</name>
<protein>
    <submittedName>
        <fullName evidence="2">Transposase</fullName>
    </submittedName>
</protein>